<dbReference type="EMBL" id="VEWL01000019">
    <property type="protein sequence ID" value="TNV10126.1"/>
    <property type="molecule type" value="Genomic_DNA"/>
</dbReference>
<accession>A0ABY2Y031</accession>
<dbReference type="Proteomes" id="UP000312784">
    <property type="component" value="Unassembled WGS sequence"/>
</dbReference>
<proteinExistence type="predicted"/>
<organism evidence="3 4">
    <name type="scientific">Ochrobactrum teleogrylli</name>
    <dbReference type="NCBI Taxonomy" id="2479765"/>
    <lineage>
        <taxon>Bacteria</taxon>
        <taxon>Pseudomonadati</taxon>
        <taxon>Pseudomonadota</taxon>
        <taxon>Alphaproteobacteria</taxon>
        <taxon>Hyphomicrobiales</taxon>
        <taxon>Brucellaceae</taxon>
        <taxon>Brucella/Ochrobactrum group</taxon>
        <taxon>Ochrobactrum</taxon>
    </lineage>
</organism>
<evidence type="ECO:0000256" key="1">
    <source>
        <dbReference type="SAM" id="SignalP"/>
    </source>
</evidence>
<dbReference type="InterPro" id="IPR028096">
    <property type="entry name" value="EfeO_Cupredoxin"/>
</dbReference>
<feature type="signal peptide" evidence="1">
    <location>
        <begin position="1"/>
        <end position="22"/>
    </location>
</feature>
<keyword evidence="1" id="KW-0732">Signal</keyword>
<dbReference type="SUPFAM" id="SSF49503">
    <property type="entry name" value="Cupredoxins"/>
    <property type="match status" value="1"/>
</dbReference>
<feature type="domain" description="EfeO-type cupredoxin-like" evidence="2">
    <location>
        <begin position="15"/>
        <end position="101"/>
    </location>
</feature>
<dbReference type="RefSeq" id="WP_140026233.1">
    <property type="nucleotide sequence ID" value="NZ_JBHUFG010000044.1"/>
</dbReference>
<evidence type="ECO:0000259" key="2">
    <source>
        <dbReference type="Pfam" id="PF13473"/>
    </source>
</evidence>
<protein>
    <submittedName>
        <fullName evidence="3">Amicyanin</fullName>
    </submittedName>
</protein>
<comment type="caution">
    <text evidence="3">The sequence shown here is derived from an EMBL/GenBank/DDBJ whole genome shotgun (WGS) entry which is preliminary data.</text>
</comment>
<reference evidence="3 4" key="1">
    <citation type="submission" date="2019-06" db="EMBL/GenBank/DDBJ databases">
        <title>Ochrobactrum cricket sp.nov., isolated from the insect Teleogryllus occipitalis living in deserted cropland.</title>
        <authorList>
            <person name="Hu M."/>
        </authorList>
    </citation>
    <scope>NUCLEOTIDE SEQUENCE [LARGE SCALE GENOMIC DNA]</scope>
    <source>
        <strain evidence="3 4">LCB8</strain>
    </source>
</reference>
<evidence type="ECO:0000313" key="3">
    <source>
        <dbReference type="EMBL" id="TNV10126.1"/>
    </source>
</evidence>
<dbReference type="Gene3D" id="2.60.40.420">
    <property type="entry name" value="Cupredoxins - blue copper proteins"/>
    <property type="match status" value="1"/>
</dbReference>
<gene>
    <name evidence="3" type="ORF">FIC94_20520</name>
</gene>
<name>A0ABY2Y031_9HYPH</name>
<dbReference type="Pfam" id="PF13473">
    <property type="entry name" value="Cupredoxin_1"/>
    <property type="match status" value="1"/>
</dbReference>
<keyword evidence="4" id="KW-1185">Reference proteome</keyword>
<feature type="chain" id="PRO_5045582072" evidence="1">
    <location>
        <begin position="23"/>
        <end position="103"/>
    </location>
</feature>
<evidence type="ECO:0000313" key="4">
    <source>
        <dbReference type="Proteomes" id="UP000312784"/>
    </source>
</evidence>
<dbReference type="InterPro" id="IPR008972">
    <property type="entry name" value="Cupredoxin"/>
</dbReference>
<sequence length="103" mass="11562">MQVMRSFLLLGVVLASVFPAEAKTIHVVIENLAFKPSKIEAKVGDILEWDNRDAILHSATVKGGFDIKLPPKKIIRQELKTVQSVKYYCRFHPDMTGSLVVKP</sequence>